<dbReference type="PANTHER" id="PTHR12872:SF1">
    <property type="entry name" value="ALPHA-N-ACETYLGLUCOSAMINIDASE"/>
    <property type="match status" value="1"/>
</dbReference>
<dbReference type="Gene3D" id="1.20.120.670">
    <property type="entry name" value="N-acetyl-b-d-glucoasminidase"/>
    <property type="match status" value="1"/>
</dbReference>
<dbReference type="EC" id="3.2.1.50" evidence="6"/>
<evidence type="ECO:0000313" key="7">
    <source>
        <dbReference type="Proteomes" id="UP000588098"/>
    </source>
</evidence>
<dbReference type="RefSeq" id="WP_184568671.1">
    <property type="nucleotide sequence ID" value="NZ_JACHJL010000001.1"/>
</dbReference>
<proteinExistence type="predicted"/>
<evidence type="ECO:0000259" key="5">
    <source>
        <dbReference type="Pfam" id="PF12972"/>
    </source>
</evidence>
<evidence type="ECO:0000256" key="2">
    <source>
        <dbReference type="SAM" id="MobiDB-lite"/>
    </source>
</evidence>
<dbReference type="GO" id="GO:0005975">
    <property type="term" value="P:carbohydrate metabolic process"/>
    <property type="evidence" value="ECO:0007669"/>
    <property type="project" value="UniProtKB-ARBA"/>
</dbReference>
<organism evidence="6 7">
    <name type="scientific">Streptomyces zagrosensis</name>
    <dbReference type="NCBI Taxonomy" id="1042984"/>
    <lineage>
        <taxon>Bacteria</taxon>
        <taxon>Bacillati</taxon>
        <taxon>Actinomycetota</taxon>
        <taxon>Actinomycetes</taxon>
        <taxon>Kitasatosporales</taxon>
        <taxon>Streptomycetaceae</taxon>
        <taxon>Streptomyces</taxon>
    </lineage>
</organism>
<feature type="domain" description="Alpha-N-acetylglucosaminidase N-terminal" evidence="4">
    <location>
        <begin position="50"/>
        <end position="151"/>
    </location>
</feature>
<evidence type="ECO:0000259" key="4">
    <source>
        <dbReference type="Pfam" id="PF12971"/>
    </source>
</evidence>
<keyword evidence="1 6" id="KW-0378">Hydrolase</keyword>
<gene>
    <name evidence="6" type="ORF">FHS42_000363</name>
</gene>
<feature type="domain" description="Alpha-N-acetylglucosaminidase C-terminal" evidence="5">
    <location>
        <begin position="493"/>
        <end position="756"/>
    </location>
</feature>
<name>A0A7W9UVZ1_9ACTN</name>
<dbReference type="InterPro" id="IPR024240">
    <property type="entry name" value="NAGLU_N"/>
</dbReference>
<dbReference type="PANTHER" id="PTHR12872">
    <property type="entry name" value="ALPHA-N-ACETYLGLUCOSAMINIDASE"/>
    <property type="match status" value="1"/>
</dbReference>
<reference evidence="6 7" key="1">
    <citation type="submission" date="2020-08" db="EMBL/GenBank/DDBJ databases">
        <title>Genomic Encyclopedia of Type Strains, Phase III (KMG-III): the genomes of soil and plant-associated and newly described type strains.</title>
        <authorList>
            <person name="Whitman W."/>
        </authorList>
    </citation>
    <scope>NUCLEOTIDE SEQUENCE [LARGE SCALE GENOMIC DNA]</scope>
    <source>
        <strain evidence="6 7">CECT 8305</strain>
    </source>
</reference>
<feature type="region of interest" description="Disordered" evidence="2">
    <location>
        <begin position="71"/>
        <end position="108"/>
    </location>
</feature>
<feature type="compositionally biased region" description="Gly residues" evidence="2">
    <location>
        <begin position="73"/>
        <end position="92"/>
    </location>
</feature>
<comment type="caution">
    <text evidence="6">The sequence shown here is derived from an EMBL/GenBank/DDBJ whole genome shotgun (WGS) entry which is preliminary data.</text>
</comment>
<protein>
    <submittedName>
        <fullName evidence="6">Alpha-N-acetylglucosaminidase</fullName>
        <ecNumber evidence="6">3.2.1.50</ecNumber>
    </submittedName>
</protein>
<accession>A0A7W9UVZ1</accession>
<dbReference type="Gene3D" id="3.30.379.10">
    <property type="entry name" value="Chitobiase/beta-hexosaminidase domain 2-like"/>
    <property type="match status" value="1"/>
</dbReference>
<evidence type="ECO:0000313" key="6">
    <source>
        <dbReference type="EMBL" id="MBB5933345.1"/>
    </source>
</evidence>
<dbReference type="InterPro" id="IPR007781">
    <property type="entry name" value="NAGLU"/>
</dbReference>
<dbReference type="InterPro" id="IPR006311">
    <property type="entry name" value="TAT_signal"/>
</dbReference>
<dbReference type="Pfam" id="PF12971">
    <property type="entry name" value="NAGLU_N"/>
    <property type="match status" value="1"/>
</dbReference>
<dbReference type="AlphaFoldDB" id="A0A7W9UVZ1"/>
<dbReference type="Pfam" id="PF12972">
    <property type="entry name" value="NAGLU_C"/>
    <property type="match status" value="1"/>
</dbReference>
<keyword evidence="6" id="KW-0326">Glycosidase</keyword>
<evidence type="ECO:0000256" key="1">
    <source>
        <dbReference type="ARBA" id="ARBA00022801"/>
    </source>
</evidence>
<dbReference type="InterPro" id="IPR024732">
    <property type="entry name" value="NAGLU_C"/>
</dbReference>
<evidence type="ECO:0000259" key="3">
    <source>
        <dbReference type="Pfam" id="PF05089"/>
    </source>
</evidence>
<dbReference type="PROSITE" id="PS51318">
    <property type="entry name" value="TAT"/>
    <property type="match status" value="1"/>
</dbReference>
<dbReference type="Pfam" id="PF05089">
    <property type="entry name" value="NAGLU"/>
    <property type="match status" value="1"/>
</dbReference>
<dbReference type="Proteomes" id="UP000588098">
    <property type="component" value="Unassembled WGS sequence"/>
</dbReference>
<dbReference type="Gene3D" id="2.60.120.200">
    <property type="match status" value="1"/>
</dbReference>
<dbReference type="EMBL" id="JACHJL010000001">
    <property type="protein sequence ID" value="MBB5933345.1"/>
    <property type="molecule type" value="Genomic_DNA"/>
</dbReference>
<feature type="domain" description="Alpha-N-acetylglucosaminidase tim-barrel" evidence="3">
    <location>
        <begin position="165"/>
        <end position="484"/>
    </location>
</feature>
<sequence>MSDLTRRTVLGTAGAMGVTAALAAHGSGASAAPLAEAHASEQGEPFSIAPARAALARLLPEHAAQFRLRQISGGAGEPGGPAGSGGAGGSGPGRHRRPESFTVTGSTGHIEVSGTSPAVLLTGVHWYLKYVCQAQLTWSGSQLELPDRLPAPGKALRRSTTLPHRFAFNDTHDGYTAPYADWERWERMIDLLALHGCNEVLVTAGQEAVYHRLLLEFGYSDAELRTWLPAPSHQPWWLLQNMSEYGGPISPELLAKRTELGQRIARRLRELGMSAVFPGYFGTVPAGFAERNPGGRTIKQGTWNGLPRPDWLDPRTPVFDRVAAAFYRHQKELFGPAVGYKMDLLHEGGNAGDVPVADAARAVQRALHTAQPEAVWVILGWQENPRRELLDAVDKDRLLVVDGLSDLERITDRERDWAGTPYAFGTIPNFGGRTTIGAKTHMWTDRFTVWRDKPGSKLVGTAYMPEAAERDPAAFELFSELAWRDEAVDREAWFANYADTRYGGKDEQARAAFAVLRDSTYRITSSDGRPHDSLFAARPNLTARSGTHHATRVPAFDPAVFDTAFAALLGVRPALRGSDTYRHDVTDLGRQVLANRSHQLLPQLKAAFQRKDLSTFRALSRLWLRLMGLSEEMTGAHRRFLLGPWLADAKRMASSEAEEAQLEHSARALITIWATRATADTGRLANYGNRDWQGLVGDFHLPQWQSYLDELEDALAEGREPKTFDWYPIEEPWTRERKSYPERPTRDAHRTASRVREVLAKAPYQGTTEVSAAPTTLEPGGAALVTVTFRNVNGFSPTGRVDFQLTGLEATPQGPTSVPSVPAAGSADAEWRVIAPSTPLQAPLKPVPYELSTVYGPQGEERVTDVRTGTLYVAGRLAQGLRTVTNNGAVFGQLDGRYAIEGGGRDLWKATTEFGSIYRAQALSAGGVVTVRVDSQPATGAWARAGIIVRNSLATAGSAGFLNLSSTPANGIVLSYDTNGDGTLDTYKRTTGVQAPVLLRLTRAASGAYTGAFSTDDGASWRTVATVTVPGAADRQDAGLFMTATHGGSGARGLVEFSAWETR</sequence>
<dbReference type="InterPro" id="IPR029018">
    <property type="entry name" value="Hex-like_dom2"/>
</dbReference>
<keyword evidence="7" id="KW-1185">Reference proteome</keyword>
<dbReference type="Gene3D" id="3.20.20.80">
    <property type="entry name" value="Glycosidases"/>
    <property type="match status" value="1"/>
</dbReference>
<dbReference type="InterPro" id="IPR024733">
    <property type="entry name" value="NAGLU_tim-barrel"/>
</dbReference>
<dbReference type="GO" id="GO:0004561">
    <property type="term" value="F:alpha-N-acetylglucosaminidase activity"/>
    <property type="evidence" value="ECO:0007669"/>
    <property type="project" value="UniProtKB-EC"/>
</dbReference>